<dbReference type="Proteomes" id="UP000077623">
    <property type="component" value="Unassembled WGS sequence"/>
</dbReference>
<keyword evidence="2" id="KW-0808">Transferase</keyword>
<comment type="caution">
    <text evidence="2">The sequence shown here is derived from an EMBL/GenBank/DDBJ whole genome shotgun (WGS) entry which is preliminary data.</text>
</comment>
<dbReference type="Gene3D" id="3.90.1300.10">
    <property type="entry name" value="Amidase signature (AS) domain"/>
    <property type="match status" value="1"/>
</dbReference>
<gene>
    <name evidence="2" type="ORF">A6V39_02780</name>
</gene>
<proteinExistence type="predicted"/>
<dbReference type="PANTHER" id="PTHR11895">
    <property type="entry name" value="TRANSAMIDASE"/>
    <property type="match status" value="1"/>
</dbReference>
<sequence length="456" mass="51387">MSSLISRTKQIFKSLAEEESNSYLSSTLNKDISLKKINNPLANTIYSLKDLISNTDGYVTGGSKFLSKYKPPFDATVYEILKKAGAINIANANLDEFGLGGTGLHAYGGEVRNPLDTTRMIGGSSAGSAYLVKKGYVDYSIASDTGDSARIPASYTGIYGFKPSYGMISRYGFFPFCSQFDTPAIIASSLETIATVFSEISVPDERDLTTLSTIKYNYIKALETPLKKPIKIAIFKNLFNSPFRVEERFKELIEKLKEKEEVQIELYEFNKELLDLCTLIYSIVSRSESISNYSNLTGLFFPFETDPKFNVINKQNGRDYSEILFNNRSVLGKEFVYRQITGMYFLNGSNYENVYLKSKKLITLINKEIEELFTKFDLVISPTSEDIAPKADEYKREYKPNTAQNILLLANFCSLPAISIPWTTLDNMPVGLHLMSAFRSDAFLLNVTKYIKEWVT</sequence>
<dbReference type="Pfam" id="PF01425">
    <property type="entry name" value="Amidase"/>
    <property type="match status" value="1"/>
</dbReference>
<organism evidence="2 3">
    <name type="scientific">Candidatus Mycoplasma haematobovis</name>
    <dbReference type="NCBI Taxonomy" id="432608"/>
    <lineage>
        <taxon>Bacteria</taxon>
        <taxon>Bacillati</taxon>
        <taxon>Mycoplasmatota</taxon>
        <taxon>Mollicutes</taxon>
        <taxon>Mycoplasmataceae</taxon>
        <taxon>Mycoplasma</taxon>
    </lineage>
</organism>
<accession>A0A1A9QF56</accession>
<feature type="domain" description="Amidase" evidence="1">
    <location>
        <begin position="28"/>
        <end position="445"/>
    </location>
</feature>
<dbReference type="InterPro" id="IPR000120">
    <property type="entry name" value="Amidase"/>
</dbReference>
<protein>
    <submittedName>
        <fullName evidence="2">Glutamyl-tRNA amidotransferase</fullName>
    </submittedName>
</protein>
<evidence type="ECO:0000313" key="2">
    <source>
        <dbReference type="EMBL" id="OAL10339.1"/>
    </source>
</evidence>
<dbReference type="AlphaFoldDB" id="A0A1A9QF56"/>
<dbReference type="GO" id="GO:0016740">
    <property type="term" value="F:transferase activity"/>
    <property type="evidence" value="ECO:0007669"/>
    <property type="project" value="UniProtKB-KW"/>
</dbReference>
<dbReference type="EMBL" id="LWUJ01000011">
    <property type="protein sequence ID" value="OAL10339.1"/>
    <property type="molecule type" value="Genomic_DNA"/>
</dbReference>
<dbReference type="RefSeq" id="WP_187150182.1">
    <property type="nucleotide sequence ID" value="NZ_LWUJ01000011.1"/>
</dbReference>
<evidence type="ECO:0000313" key="3">
    <source>
        <dbReference type="Proteomes" id="UP000077623"/>
    </source>
</evidence>
<dbReference type="PANTHER" id="PTHR11895:SF151">
    <property type="entry name" value="GLUTAMYL-TRNA(GLN) AMIDOTRANSFERASE SUBUNIT A"/>
    <property type="match status" value="1"/>
</dbReference>
<name>A0A1A9QF56_9MOLU</name>
<dbReference type="InterPro" id="IPR036928">
    <property type="entry name" value="AS_sf"/>
</dbReference>
<keyword evidence="3" id="KW-1185">Reference proteome</keyword>
<evidence type="ECO:0000259" key="1">
    <source>
        <dbReference type="Pfam" id="PF01425"/>
    </source>
</evidence>
<dbReference type="InterPro" id="IPR023631">
    <property type="entry name" value="Amidase_dom"/>
</dbReference>
<reference evidence="3" key="1">
    <citation type="submission" date="2016-04" db="EMBL/GenBank/DDBJ databases">
        <authorList>
            <person name="Quiroz-Castaneda R.E."/>
            <person name="Martinez-Ocampo F."/>
        </authorList>
    </citation>
    <scope>NUCLEOTIDE SEQUENCE [LARGE SCALE GENOMIC DNA]</scope>
    <source>
        <strain evidence="3">INIFAP01</strain>
    </source>
</reference>
<dbReference type="SUPFAM" id="SSF75304">
    <property type="entry name" value="Amidase signature (AS) enzymes"/>
    <property type="match status" value="1"/>
</dbReference>
<dbReference type="STRING" id="432608.A6V39_02780"/>